<sequence>MLRAEAEHISFPATVCQKLTEVDSECKLRPFYEKHVAGDVTADALGEGWKAFVVRISGGNDKQGICMKQGVLTHGHVLLLLREKDTPGLTDTTVPHNSEEKTD</sequence>
<keyword evidence="7" id="KW-1185">Reference proteome</keyword>
<name>A0A485NP66_LYNPA</name>
<evidence type="ECO:0000313" key="7">
    <source>
        <dbReference type="Proteomes" id="UP000386466"/>
    </source>
</evidence>
<organism evidence="6 7">
    <name type="scientific">Lynx pardinus</name>
    <name type="common">Iberian lynx</name>
    <name type="synonym">Felis pardina</name>
    <dbReference type="NCBI Taxonomy" id="191816"/>
    <lineage>
        <taxon>Eukaryota</taxon>
        <taxon>Metazoa</taxon>
        <taxon>Chordata</taxon>
        <taxon>Craniata</taxon>
        <taxon>Vertebrata</taxon>
        <taxon>Euteleostomi</taxon>
        <taxon>Mammalia</taxon>
        <taxon>Eutheria</taxon>
        <taxon>Laurasiatheria</taxon>
        <taxon>Carnivora</taxon>
        <taxon>Feliformia</taxon>
        <taxon>Felidae</taxon>
        <taxon>Felinae</taxon>
        <taxon>Lynx</taxon>
    </lineage>
</organism>
<evidence type="ECO:0000313" key="6">
    <source>
        <dbReference type="EMBL" id="VFV33884.1"/>
    </source>
</evidence>
<proteinExistence type="inferred from homology"/>
<gene>
    <name evidence="6" type="ORF">LYPA_23C011431</name>
</gene>
<dbReference type="GO" id="GO:0006412">
    <property type="term" value="P:translation"/>
    <property type="evidence" value="ECO:0007669"/>
    <property type="project" value="InterPro"/>
</dbReference>
<evidence type="ECO:0000256" key="3">
    <source>
        <dbReference type="ARBA" id="ARBA00023274"/>
    </source>
</evidence>
<evidence type="ECO:0000256" key="4">
    <source>
        <dbReference type="ARBA" id="ARBA00035278"/>
    </source>
</evidence>
<dbReference type="GO" id="GO:0005840">
    <property type="term" value="C:ribosome"/>
    <property type="evidence" value="ECO:0007669"/>
    <property type="project" value="UniProtKB-KW"/>
</dbReference>
<evidence type="ECO:0000256" key="1">
    <source>
        <dbReference type="ARBA" id="ARBA00009312"/>
    </source>
</evidence>
<keyword evidence="3" id="KW-0687">Ribonucleoprotein</keyword>
<dbReference type="AlphaFoldDB" id="A0A485NP66"/>
<dbReference type="GO" id="GO:1990904">
    <property type="term" value="C:ribonucleoprotein complex"/>
    <property type="evidence" value="ECO:0007669"/>
    <property type="project" value="UniProtKB-KW"/>
</dbReference>
<evidence type="ECO:0000256" key="2">
    <source>
        <dbReference type="ARBA" id="ARBA00022980"/>
    </source>
</evidence>
<dbReference type="GO" id="GO:0003735">
    <property type="term" value="F:structural constituent of ribosome"/>
    <property type="evidence" value="ECO:0007669"/>
    <property type="project" value="InterPro"/>
</dbReference>
<keyword evidence="2 6" id="KW-0689">Ribosomal protein</keyword>
<dbReference type="SMART" id="SM01405">
    <property type="entry name" value="Ribosomal_S6e"/>
    <property type="match status" value="1"/>
</dbReference>
<evidence type="ECO:0000256" key="5">
    <source>
        <dbReference type="ARBA" id="ARBA00035403"/>
    </source>
</evidence>
<dbReference type="Pfam" id="PF01092">
    <property type="entry name" value="Ribosomal_S6e"/>
    <property type="match status" value="1"/>
</dbReference>
<comment type="similarity">
    <text evidence="1">Belongs to the eukaryotic ribosomal protein eS6 family.</text>
</comment>
<protein>
    <recommendedName>
        <fullName evidence="4">Small ribosomal subunit protein eS6</fullName>
    </recommendedName>
    <alternativeName>
        <fullName evidence="5">40S ribosomal protein S6</fullName>
    </alternativeName>
</protein>
<dbReference type="Proteomes" id="UP000386466">
    <property type="component" value="Unassembled WGS sequence"/>
</dbReference>
<dbReference type="PANTHER" id="PTHR11502">
    <property type="entry name" value="40S RIBOSOMAL PROTEIN S6"/>
    <property type="match status" value="1"/>
</dbReference>
<reference evidence="6 7" key="1">
    <citation type="submission" date="2019-01" db="EMBL/GenBank/DDBJ databases">
        <authorList>
            <person name="Alioto T."/>
            <person name="Alioto T."/>
        </authorList>
    </citation>
    <scope>NUCLEOTIDE SEQUENCE [LARGE SCALE GENOMIC DNA]</scope>
</reference>
<dbReference type="InterPro" id="IPR001377">
    <property type="entry name" value="Ribosomal_eS6"/>
</dbReference>
<accession>A0A485NP66</accession>
<dbReference type="EMBL" id="CAAGRJ010018872">
    <property type="protein sequence ID" value="VFV33884.1"/>
    <property type="molecule type" value="Genomic_DNA"/>
</dbReference>